<dbReference type="AlphaFoldDB" id="A0A1Y5TG75"/>
<dbReference type="RefSeq" id="WP_085850350.1">
    <property type="nucleotide sequence ID" value="NZ_FNZV01000013.1"/>
</dbReference>
<dbReference type="STRING" id="658057.SAMN04488032_11321"/>
<keyword evidence="1" id="KW-0812">Transmembrane</keyword>
<organism evidence="2 3">
    <name type="scientific">Pacificibacter marinus</name>
    <dbReference type="NCBI Taxonomy" id="658057"/>
    <lineage>
        <taxon>Bacteria</taxon>
        <taxon>Pseudomonadati</taxon>
        <taxon>Pseudomonadota</taxon>
        <taxon>Alphaproteobacteria</taxon>
        <taxon>Rhodobacterales</taxon>
        <taxon>Roseobacteraceae</taxon>
        <taxon>Pacificibacter</taxon>
    </lineage>
</organism>
<dbReference type="Pfam" id="PF20340">
    <property type="entry name" value="DUF6635"/>
    <property type="match status" value="1"/>
</dbReference>
<feature type="transmembrane region" description="Helical" evidence="1">
    <location>
        <begin position="191"/>
        <end position="224"/>
    </location>
</feature>
<keyword evidence="3" id="KW-1185">Reference proteome</keyword>
<proteinExistence type="predicted"/>
<protein>
    <submittedName>
        <fullName evidence="2">Uncharacterized protein</fullName>
    </submittedName>
</protein>
<keyword evidence="1" id="KW-0472">Membrane</keyword>
<keyword evidence="1" id="KW-1133">Transmembrane helix</keyword>
<gene>
    <name evidence="2" type="ORF">PAM7971_03257</name>
</gene>
<dbReference type="Proteomes" id="UP000193307">
    <property type="component" value="Unassembled WGS sequence"/>
</dbReference>
<sequence length="273" mass="29227">MKRTSPQATKAVHAQAVQDKVDAFVRSHFHFVASLHLHRAALGWDVLRAPINVALAPVFLVFGLAGGFARLIGLSRVSNWLKSQHVFLKTSVGQAIETSIATVLLEDAVLSQRSRALIQQYTSVRAAVAEITTSVFVLLAGLMIFGTATPGVVSLAPKVSGFVAHANAVADFPLGARLGGLWYGFFPVSMSIGFVVMIGVALAMVASIVTTFAGVIADPIQAFLGIHRRRLMRLLDKIAKVEEDASGLAPEHILSRLADLTDAGMSLVRFFRS</sequence>
<evidence type="ECO:0000313" key="3">
    <source>
        <dbReference type="Proteomes" id="UP000193307"/>
    </source>
</evidence>
<feature type="transmembrane region" description="Helical" evidence="1">
    <location>
        <begin position="51"/>
        <end position="72"/>
    </location>
</feature>
<dbReference type="EMBL" id="FWFW01000013">
    <property type="protein sequence ID" value="SLN62986.1"/>
    <property type="molecule type" value="Genomic_DNA"/>
</dbReference>
<name>A0A1Y5TG75_9RHOB</name>
<dbReference type="InterPro" id="IPR046575">
    <property type="entry name" value="DUF6635"/>
</dbReference>
<accession>A0A1Y5TG75</accession>
<dbReference type="OrthoDB" id="9342581at2"/>
<evidence type="ECO:0000313" key="2">
    <source>
        <dbReference type="EMBL" id="SLN62986.1"/>
    </source>
</evidence>
<evidence type="ECO:0000256" key="1">
    <source>
        <dbReference type="SAM" id="Phobius"/>
    </source>
</evidence>
<reference evidence="2 3" key="1">
    <citation type="submission" date="2017-03" db="EMBL/GenBank/DDBJ databases">
        <authorList>
            <person name="Afonso C.L."/>
            <person name="Miller P.J."/>
            <person name="Scott M.A."/>
            <person name="Spackman E."/>
            <person name="Goraichik I."/>
            <person name="Dimitrov K.M."/>
            <person name="Suarez D.L."/>
            <person name="Swayne D.E."/>
        </authorList>
    </citation>
    <scope>NUCLEOTIDE SEQUENCE [LARGE SCALE GENOMIC DNA]</scope>
    <source>
        <strain evidence="2 3">CECT 7971</strain>
    </source>
</reference>